<dbReference type="OrthoDB" id="9811849at2"/>
<dbReference type="EMBL" id="QZEI01000001">
    <property type="protein sequence ID" value="RLV61720.1"/>
    <property type="molecule type" value="Genomic_DNA"/>
</dbReference>
<dbReference type="SMART" id="SM00248">
    <property type="entry name" value="ANK"/>
    <property type="match status" value="4"/>
</dbReference>
<dbReference type="AlphaFoldDB" id="A0A3L8Q2G5"/>
<dbReference type="InterPro" id="IPR036770">
    <property type="entry name" value="Ankyrin_rpt-contain_sf"/>
</dbReference>
<dbReference type="RefSeq" id="WP_121837119.1">
    <property type="nucleotide sequence ID" value="NZ_ML014753.1"/>
</dbReference>
<accession>A0A3L8Q2G5</accession>
<dbReference type="InterPro" id="IPR002110">
    <property type="entry name" value="Ankyrin_rpt"/>
</dbReference>
<sequence>MATASPVSSIPEIIMNALVDNDTYLFDDEHTVKAVIDGHQYDVTLGCDKNKKWRCAVRALNESPTNEVPVVKMSQLQRWASVRNIEKQVKSLLKVKGFAAHGETTKLKAFCGKHPSAIELWDEFFRTPLIISAAFGKKGTVSMLLESGAEVDAVDDQKSSALIWAASFGERKCLELLINGGADLNKSNIRGNTALHHAVLREHWGCVKLLIEHRADMTIQNLNMASPMELCLSQHYKQDIFEMMLESSMSLVNFDAAKQFRLGAIAANTGNIRALKAMNSRGVLLSNMLGKFGSEDFKFTILTQAAMSNQPKVVKWLLNNGADKAICDANGKRAYDYATKKVKRDCPELIDEGVAFSSEEENLSVRSQ</sequence>
<feature type="repeat" description="ANK" evidence="3">
    <location>
        <begin position="157"/>
        <end position="189"/>
    </location>
</feature>
<reference evidence="4 5" key="1">
    <citation type="submission" date="2018-09" db="EMBL/GenBank/DDBJ databases">
        <title>Phylogeny of the Shewanellaceae, and recommendation for two new genera, Pseudoshewanella and Parashewanella.</title>
        <authorList>
            <person name="Wang G."/>
        </authorList>
    </citation>
    <scope>NUCLEOTIDE SEQUENCE [LARGE SCALE GENOMIC DNA]</scope>
    <source>
        <strain evidence="4 5">C51</strain>
    </source>
</reference>
<keyword evidence="2 3" id="KW-0040">ANK repeat</keyword>
<dbReference type="Pfam" id="PF13606">
    <property type="entry name" value="Ank_3"/>
    <property type="match status" value="1"/>
</dbReference>
<feature type="repeat" description="ANK" evidence="3">
    <location>
        <begin position="190"/>
        <end position="222"/>
    </location>
</feature>
<dbReference type="PROSITE" id="PS50297">
    <property type="entry name" value="ANK_REP_REGION"/>
    <property type="match status" value="1"/>
</dbReference>
<dbReference type="Pfam" id="PF12796">
    <property type="entry name" value="Ank_2"/>
    <property type="match status" value="1"/>
</dbReference>
<evidence type="ECO:0000313" key="5">
    <source>
        <dbReference type="Proteomes" id="UP000281474"/>
    </source>
</evidence>
<keyword evidence="1" id="KW-0677">Repeat</keyword>
<evidence type="ECO:0000313" key="4">
    <source>
        <dbReference type="EMBL" id="RLV61720.1"/>
    </source>
</evidence>
<evidence type="ECO:0000256" key="2">
    <source>
        <dbReference type="ARBA" id="ARBA00023043"/>
    </source>
</evidence>
<protein>
    <submittedName>
        <fullName evidence="4">Ankyrin repeat domain-containing protein</fullName>
    </submittedName>
</protein>
<dbReference type="PROSITE" id="PS50088">
    <property type="entry name" value="ANK_REPEAT"/>
    <property type="match status" value="3"/>
</dbReference>
<dbReference type="Gene3D" id="1.25.40.20">
    <property type="entry name" value="Ankyrin repeat-containing domain"/>
    <property type="match status" value="2"/>
</dbReference>
<keyword evidence="5" id="KW-1185">Reference proteome</keyword>
<organism evidence="4 5">
    <name type="scientific">Parashewanella curva</name>
    <dbReference type="NCBI Taxonomy" id="2338552"/>
    <lineage>
        <taxon>Bacteria</taxon>
        <taxon>Pseudomonadati</taxon>
        <taxon>Pseudomonadota</taxon>
        <taxon>Gammaproteobacteria</taxon>
        <taxon>Alteromonadales</taxon>
        <taxon>Shewanellaceae</taxon>
        <taxon>Parashewanella</taxon>
    </lineage>
</organism>
<dbReference type="PANTHER" id="PTHR24171">
    <property type="entry name" value="ANKYRIN REPEAT DOMAIN-CONTAINING PROTEIN 39-RELATED"/>
    <property type="match status" value="1"/>
</dbReference>
<dbReference type="Pfam" id="PF00023">
    <property type="entry name" value="Ank"/>
    <property type="match status" value="1"/>
</dbReference>
<name>A0A3L8Q2G5_9GAMM</name>
<evidence type="ECO:0000256" key="1">
    <source>
        <dbReference type="ARBA" id="ARBA00022737"/>
    </source>
</evidence>
<proteinExistence type="predicted"/>
<evidence type="ECO:0000256" key="3">
    <source>
        <dbReference type="PROSITE-ProRule" id="PRU00023"/>
    </source>
</evidence>
<gene>
    <name evidence="4" type="ORF">D5018_01010</name>
</gene>
<comment type="caution">
    <text evidence="4">The sequence shown here is derived from an EMBL/GenBank/DDBJ whole genome shotgun (WGS) entry which is preliminary data.</text>
</comment>
<feature type="repeat" description="ANK" evidence="3">
    <location>
        <begin position="124"/>
        <end position="156"/>
    </location>
</feature>
<dbReference type="SUPFAM" id="SSF48403">
    <property type="entry name" value="Ankyrin repeat"/>
    <property type="match status" value="1"/>
</dbReference>
<dbReference type="Proteomes" id="UP000281474">
    <property type="component" value="Unassembled WGS sequence"/>
</dbReference>